<evidence type="ECO:0000259" key="4">
    <source>
        <dbReference type="PROSITE" id="PS50076"/>
    </source>
</evidence>
<dbReference type="PRINTS" id="PR00625">
    <property type="entry name" value="JDOMAIN"/>
</dbReference>
<feature type="region of interest" description="Disordered" evidence="3">
    <location>
        <begin position="448"/>
        <end position="565"/>
    </location>
</feature>
<dbReference type="InterPro" id="IPR001623">
    <property type="entry name" value="DnaJ_domain"/>
</dbReference>
<dbReference type="EMBL" id="JARJLG010000158">
    <property type="protein sequence ID" value="KAJ7734929.1"/>
    <property type="molecule type" value="Genomic_DNA"/>
</dbReference>
<name>A0AAD7I4K7_9AGAR</name>
<feature type="compositionally biased region" description="Basic and acidic residues" evidence="3">
    <location>
        <begin position="612"/>
        <end position="646"/>
    </location>
</feature>
<dbReference type="PANTHER" id="PTHR44825:SF1">
    <property type="entry name" value="DNAJ HOMOLOG SUBFAMILY C MEMBER 4"/>
    <property type="match status" value="1"/>
</dbReference>
<dbReference type="InterPro" id="IPR036770">
    <property type="entry name" value="Ankyrin_rpt-contain_sf"/>
</dbReference>
<dbReference type="Proteomes" id="UP001215280">
    <property type="component" value="Unassembled WGS sequence"/>
</dbReference>
<keyword evidence="1" id="KW-0040">ANK repeat</keyword>
<accession>A0AAD7I4K7</accession>
<dbReference type="Pfam" id="PF00226">
    <property type="entry name" value="DnaJ"/>
    <property type="match status" value="1"/>
</dbReference>
<feature type="domain" description="J" evidence="4">
    <location>
        <begin position="10"/>
        <end position="84"/>
    </location>
</feature>
<gene>
    <name evidence="5" type="ORF">DFH07DRAFT_844292</name>
</gene>
<dbReference type="SUPFAM" id="SSF46565">
    <property type="entry name" value="Chaperone J-domain"/>
    <property type="match status" value="1"/>
</dbReference>
<dbReference type="SUPFAM" id="SSF48403">
    <property type="entry name" value="Ankyrin repeat"/>
    <property type="match status" value="1"/>
</dbReference>
<evidence type="ECO:0000256" key="3">
    <source>
        <dbReference type="SAM" id="MobiDB-lite"/>
    </source>
</evidence>
<organism evidence="5 6">
    <name type="scientific">Mycena maculata</name>
    <dbReference type="NCBI Taxonomy" id="230809"/>
    <lineage>
        <taxon>Eukaryota</taxon>
        <taxon>Fungi</taxon>
        <taxon>Dikarya</taxon>
        <taxon>Basidiomycota</taxon>
        <taxon>Agaricomycotina</taxon>
        <taxon>Agaricomycetes</taxon>
        <taxon>Agaricomycetidae</taxon>
        <taxon>Agaricales</taxon>
        <taxon>Marasmiineae</taxon>
        <taxon>Mycenaceae</taxon>
        <taxon>Mycena</taxon>
    </lineage>
</organism>
<feature type="compositionally biased region" description="Polar residues" evidence="3">
    <location>
        <begin position="736"/>
        <end position="750"/>
    </location>
</feature>
<dbReference type="PROSITE" id="PS50088">
    <property type="entry name" value="ANK_REPEAT"/>
    <property type="match status" value="1"/>
</dbReference>
<dbReference type="Gene3D" id="1.25.40.20">
    <property type="entry name" value="Ankyrin repeat-containing domain"/>
    <property type="match status" value="1"/>
</dbReference>
<feature type="compositionally biased region" description="Gly residues" evidence="3">
    <location>
        <begin position="852"/>
        <end position="863"/>
    </location>
</feature>
<evidence type="ECO:0000313" key="5">
    <source>
        <dbReference type="EMBL" id="KAJ7734929.1"/>
    </source>
</evidence>
<feature type="compositionally biased region" description="Basic and acidic residues" evidence="3">
    <location>
        <begin position="658"/>
        <end position="670"/>
    </location>
</feature>
<dbReference type="SMART" id="SM00271">
    <property type="entry name" value="DnaJ"/>
    <property type="match status" value="1"/>
</dbReference>
<comment type="caution">
    <text evidence="5">The sequence shown here is derived from an EMBL/GenBank/DDBJ whole genome shotgun (WGS) entry which is preliminary data.</text>
</comment>
<dbReference type="InterPro" id="IPR002110">
    <property type="entry name" value="Ankyrin_rpt"/>
</dbReference>
<feature type="compositionally biased region" description="Basic and acidic residues" evidence="3">
    <location>
        <begin position="717"/>
        <end position="735"/>
    </location>
</feature>
<dbReference type="InterPro" id="IPR036869">
    <property type="entry name" value="J_dom_sf"/>
</dbReference>
<feature type="coiled-coil region" evidence="2">
    <location>
        <begin position="173"/>
        <end position="214"/>
    </location>
</feature>
<dbReference type="SMART" id="SM00248">
    <property type="entry name" value="ANK"/>
    <property type="match status" value="3"/>
</dbReference>
<feature type="repeat" description="ANK" evidence="1">
    <location>
        <begin position="265"/>
        <end position="297"/>
    </location>
</feature>
<reference evidence="5" key="1">
    <citation type="submission" date="2023-03" db="EMBL/GenBank/DDBJ databases">
        <title>Massive genome expansion in bonnet fungi (Mycena s.s.) driven by repeated elements and novel gene families across ecological guilds.</title>
        <authorList>
            <consortium name="Lawrence Berkeley National Laboratory"/>
            <person name="Harder C.B."/>
            <person name="Miyauchi S."/>
            <person name="Viragh M."/>
            <person name="Kuo A."/>
            <person name="Thoen E."/>
            <person name="Andreopoulos B."/>
            <person name="Lu D."/>
            <person name="Skrede I."/>
            <person name="Drula E."/>
            <person name="Henrissat B."/>
            <person name="Morin E."/>
            <person name="Kohler A."/>
            <person name="Barry K."/>
            <person name="LaButti K."/>
            <person name="Morin E."/>
            <person name="Salamov A."/>
            <person name="Lipzen A."/>
            <person name="Mereny Z."/>
            <person name="Hegedus B."/>
            <person name="Baldrian P."/>
            <person name="Stursova M."/>
            <person name="Weitz H."/>
            <person name="Taylor A."/>
            <person name="Grigoriev I.V."/>
            <person name="Nagy L.G."/>
            <person name="Martin F."/>
            <person name="Kauserud H."/>
        </authorList>
    </citation>
    <scope>NUCLEOTIDE SEQUENCE</scope>
    <source>
        <strain evidence="5">CBHHK188m</strain>
    </source>
</reference>
<sequence length="869" mass="97684">MPELKKSVLEAFRLLNIDVDATQAEAAKAYKTEALRHHPDKNPGDPAATQRFQKLGAAYDICLNHFENPHESYIPERGSYSGGGDDGIDPEDLAYFMFMFEEMIFGRFSRASRRDYRSRRGGGQRGPSFVFVAPFMSGSGGGAYYSSGGYSSYSSNGYSSGGYSAGPRQLKEEDTQSKNKTAYERRLREFEQEIEAEKRELKRQAMEKSKDENRRAVAYQQAFHAARTGNASTVIKLVGEYDLDVNSPEKLSKQFAAKKTDKATNFQTLLHAACRSSDEGLILFLLDKGAITDALNDAKLHPFHVAIACGNLPAVKLFLLRRVNGKFTPGCHPSKAAPDGRTPLQIAISSGKAEMIALMTKEATVHDVERCWQQAQDAQVKEILLGKKGFVDPETKEAQRLEVDQKLVEERQREERRVADERARQEEKVRLKEEKVRKAAEKRAAEELARQREHEALEAEKRRQTELTRQRREAEAAARRQAEEAAQEKLAAEARRRAELEVAEARRRAELEARAQAEAEAVRQAAEARVRAETQARQLAEEQERARRQAEEQVRRRKAAEAEAKRIQREAEAAAVRQEVEAEARRQADVHAEALRIAAAENARIADVAAQKAERTRRAALEQEKREAKRAETIRRLQAQAEEHARQAGRLQAQTVERAPKAHSPNDRPQEAQAENVETAPPPSEQQQLRRKLPKKAVRDLSQLSPEELQKRAAQSARDKVRIAEEKRRKKEEKLNATTQRPGTPESMPSNWRHAEDYIPPTPVSMPSPSQRRPSLNPPLVPRHTRPNVPAMTLPNYESLVLGPEDIQTGAIPDDLFAREQPVTGAPARASVPPPFRGYGRGRYRGRARGYFEGGGRGRGRGGFQRSDE</sequence>
<evidence type="ECO:0000256" key="1">
    <source>
        <dbReference type="PROSITE-ProRule" id="PRU00023"/>
    </source>
</evidence>
<keyword evidence="2" id="KW-0175">Coiled coil</keyword>
<feature type="region of interest" description="Disordered" evidence="3">
    <location>
        <begin position="608"/>
        <end position="791"/>
    </location>
</feature>
<dbReference type="Pfam" id="PF13637">
    <property type="entry name" value="Ank_4"/>
    <property type="match status" value="1"/>
</dbReference>
<dbReference type="CDD" id="cd06257">
    <property type="entry name" value="DnaJ"/>
    <property type="match status" value="1"/>
</dbReference>
<dbReference type="PROSITE" id="PS50076">
    <property type="entry name" value="DNAJ_2"/>
    <property type="match status" value="1"/>
</dbReference>
<proteinExistence type="predicted"/>
<protein>
    <recommendedName>
        <fullName evidence="4">J domain-containing protein</fullName>
    </recommendedName>
</protein>
<dbReference type="InterPro" id="IPR052763">
    <property type="entry name" value="DnaJ_C4"/>
</dbReference>
<dbReference type="Gene3D" id="1.10.287.110">
    <property type="entry name" value="DnaJ domain"/>
    <property type="match status" value="1"/>
</dbReference>
<keyword evidence="6" id="KW-1185">Reference proteome</keyword>
<evidence type="ECO:0000256" key="2">
    <source>
        <dbReference type="SAM" id="Coils"/>
    </source>
</evidence>
<dbReference type="AlphaFoldDB" id="A0AAD7I4K7"/>
<feature type="region of interest" description="Disordered" evidence="3">
    <location>
        <begin position="824"/>
        <end position="869"/>
    </location>
</feature>
<evidence type="ECO:0000313" key="6">
    <source>
        <dbReference type="Proteomes" id="UP001215280"/>
    </source>
</evidence>
<dbReference type="PANTHER" id="PTHR44825">
    <property type="match status" value="1"/>
</dbReference>